<proteinExistence type="predicted"/>
<dbReference type="RefSeq" id="WP_341365542.1">
    <property type="nucleotide sequence ID" value="NZ_CP150951.2"/>
</dbReference>
<evidence type="ECO:0000313" key="1">
    <source>
        <dbReference type="EMBL" id="WZC47422.1"/>
    </source>
</evidence>
<dbReference type="EMBL" id="CP150951">
    <property type="protein sequence ID" value="WZC47422.1"/>
    <property type="molecule type" value="Genomic_DNA"/>
</dbReference>
<dbReference type="SUPFAM" id="SSF56925">
    <property type="entry name" value="OMPA-like"/>
    <property type="match status" value="1"/>
</dbReference>
<dbReference type="Gene3D" id="2.40.160.20">
    <property type="match status" value="1"/>
</dbReference>
<sequence>MKNTLMTTATAAIVSSGSASYAQGAGDWYVSVFAGLSANTYTVDDYFGSGDDLDYIGDSYMIGVATGLPIAANVRGEVELSYSDYEFDEYAFDGGSVSLSDGFSQKATYLMGNAWYDLSSVGAGSAMPYVGGGLGVAFVETELFGYQLDSVATLAVQLGGGVQMPVGAGAIDIGYRFKALPGYDEKIDGTEFFSSSSSNISHNLQVAYVFAY</sequence>
<dbReference type="Proteomes" id="UP001440612">
    <property type="component" value="Chromosome"/>
</dbReference>
<name>A0ABZ2UZ27_9RHOB</name>
<evidence type="ECO:0000313" key="2">
    <source>
        <dbReference type="Proteomes" id="UP001440612"/>
    </source>
</evidence>
<accession>A0ABZ2UZ27</accession>
<protein>
    <submittedName>
        <fullName evidence="1">Outer membrane protein</fullName>
    </submittedName>
</protein>
<gene>
    <name evidence="1" type="ORF">AABB29_10800</name>
</gene>
<reference evidence="2" key="1">
    <citation type="submission" date="2024-04" db="EMBL/GenBank/DDBJ databases">
        <title>Phylogenomic analyses of a clade within the roseobacter group suggest taxonomic reassignments of species of the genera Aestuariivita, Citreicella, Loktanella, Nautella, Pelagibaca, Ruegeria, Thalassobius, Thiobacimonas and Tropicibacter, and the proposal o.</title>
        <authorList>
            <person name="Jeon C.O."/>
        </authorList>
    </citation>
    <scope>NUCLEOTIDE SEQUENCE [LARGE SCALE GENOMIC DNA]</scope>
    <source>
        <strain evidence="2">BS5-3</strain>
    </source>
</reference>
<organism evidence="1 2">
    <name type="scientific">Yoonia phaeophyticola</name>
    <dbReference type="NCBI Taxonomy" id="3137369"/>
    <lineage>
        <taxon>Bacteria</taxon>
        <taxon>Pseudomonadati</taxon>
        <taxon>Pseudomonadota</taxon>
        <taxon>Alphaproteobacteria</taxon>
        <taxon>Rhodobacterales</taxon>
        <taxon>Paracoccaceae</taxon>
        <taxon>Yoonia</taxon>
    </lineage>
</organism>
<dbReference type="InterPro" id="IPR011250">
    <property type="entry name" value="OMP/PagP_B-barrel"/>
</dbReference>
<keyword evidence="2" id="KW-1185">Reference proteome</keyword>